<dbReference type="AlphaFoldDB" id="A0A2U1PJI6"/>
<accession>A0A2U1PJI6</accession>
<sequence length="530" mass="59503">MEKKQIAIIGAGIAGLIACKYCISKGFNPIVFEFESRIGGVWAKTLKETRLQIPKTMYQFSDYPWPASVTDDTPTQQEMIDYIHSYAKHFQLLPHINFCSKVKSISYDGPSSDSWVLWNGTGEPFPPQGMWNITVENTKTATTQVYTVDFLILCIGRNKDVPNLPKFPQGKGLDVFQGKAIHSSEYSALDNDAAEQLIKGKKVVVVGLGKSGLDIARSCAEINAQGMVLILILDESGPEHPCTVVYRHDHWKLGDWYPMGIPLINLIFGRFPVLGVHKPEQGFLLSLVATLLSPVRWTLLKLLESHTKMTLPLAKYNMVPEQGLGEDMASGLVMHVPDPDDFFDALKKGSIKLKKTPTYNMYEKGFSIVEQEEKTRIEADIAIFSTGFNGVEKVKDIFESPKFGHFISDSPRVGLYRECIHPRIPQLGILGFSDGLSSLYTSEMRCKWLAAVLEGSVKLPNINEMQKNIKEWDEYMKQASGHNHYRSFLGSIEIWYSDVVCKDMGVNPMRKKGLFANMFEAYGPSDYADI</sequence>
<keyword evidence="6 7" id="KW-0503">Monooxygenase</keyword>
<evidence type="ECO:0000256" key="3">
    <source>
        <dbReference type="ARBA" id="ARBA00022827"/>
    </source>
</evidence>
<evidence type="ECO:0000256" key="4">
    <source>
        <dbReference type="ARBA" id="ARBA00022857"/>
    </source>
</evidence>
<dbReference type="OrthoDB" id="66881at2759"/>
<dbReference type="GO" id="GO:0004499">
    <property type="term" value="F:N,N-dimethylaniline monooxygenase activity"/>
    <property type="evidence" value="ECO:0007669"/>
    <property type="project" value="InterPro"/>
</dbReference>
<name>A0A2U1PJI6_ARTAN</name>
<keyword evidence="8" id="KW-1185">Reference proteome</keyword>
<comment type="similarity">
    <text evidence="1 6">Belongs to the FMO family.</text>
</comment>
<evidence type="ECO:0000256" key="2">
    <source>
        <dbReference type="ARBA" id="ARBA00022630"/>
    </source>
</evidence>
<comment type="cofactor">
    <cofactor evidence="6">
        <name>FAD</name>
        <dbReference type="ChEBI" id="CHEBI:57692"/>
    </cofactor>
</comment>
<dbReference type="GO" id="GO:0050661">
    <property type="term" value="F:NADP binding"/>
    <property type="evidence" value="ECO:0007669"/>
    <property type="project" value="InterPro"/>
</dbReference>
<dbReference type="InterPro" id="IPR000960">
    <property type="entry name" value="Flavin_mOase"/>
</dbReference>
<dbReference type="PANTHER" id="PTHR23023">
    <property type="entry name" value="DIMETHYLANILINE MONOOXYGENASE"/>
    <property type="match status" value="1"/>
</dbReference>
<dbReference type="Gene3D" id="3.50.50.60">
    <property type="entry name" value="FAD/NAD(P)-binding domain"/>
    <property type="match status" value="2"/>
</dbReference>
<dbReference type="PIRSF" id="PIRSF000332">
    <property type="entry name" value="FMO"/>
    <property type="match status" value="1"/>
</dbReference>
<keyword evidence="2 6" id="KW-0285">Flavoprotein</keyword>
<keyword evidence="5 6" id="KW-0560">Oxidoreductase</keyword>
<dbReference type="SUPFAM" id="SSF51905">
    <property type="entry name" value="FAD/NAD(P)-binding domain"/>
    <property type="match status" value="3"/>
</dbReference>
<reference evidence="7 8" key="1">
    <citation type="journal article" date="2018" name="Mol. Plant">
        <title>The genome of Artemisia annua provides insight into the evolution of Asteraceae family and artemisinin biosynthesis.</title>
        <authorList>
            <person name="Shen Q."/>
            <person name="Zhang L."/>
            <person name="Liao Z."/>
            <person name="Wang S."/>
            <person name="Yan T."/>
            <person name="Shi P."/>
            <person name="Liu M."/>
            <person name="Fu X."/>
            <person name="Pan Q."/>
            <person name="Wang Y."/>
            <person name="Lv Z."/>
            <person name="Lu X."/>
            <person name="Zhang F."/>
            <person name="Jiang W."/>
            <person name="Ma Y."/>
            <person name="Chen M."/>
            <person name="Hao X."/>
            <person name="Li L."/>
            <person name="Tang Y."/>
            <person name="Lv G."/>
            <person name="Zhou Y."/>
            <person name="Sun X."/>
            <person name="Brodelius P.E."/>
            <person name="Rose J.K.C."/>
            <person name="Tang K."/>
        </authorList>
    </citation>
    <scope>NUCLEOTIDE SEQUENCE [LARGE SCALE GENOMIC DNA]</scope>
    <source>
        <strain evidence="8">cv. Huhao1</strain>
        <tissue evidence="7">Leaf</tissue>
    </source>
</reference>
<evidence type="ECO:0000256" key="1">
    <source>
        <dbReference type="ARBA" id="ARBA00009183"/>
    </source>
</evidence>
<dbReference type="InterPro" id="IPR036188">
    <property type="entry name" value="FAD/NAD-bd_sf"/>
</dbReference>
<dbReference type="FunFam" id="3.50.50.60:FF:000403">
    <property type="entry name" value="Flavin-containing monooxygenase"/>
    <property type="match status" value="1"/>
</dbReference>
<evidence type="ECO:0000313" key="7">
    <source>
        <dbReference type="EMBL" id="PWA85847.1"/>
    </source>
</evidence>
<keyword evidence="3 6" id="KW-0274">FAD</keyword>
<evidence type="ECO:0000313" key="8">
    <source>
        <dbReference type="Proteomes" id="UP000245207"/>
    </source>
</evidence>
<evidence type="ECO:0000256" key="6">
    <source>
        <dbReference type="RuleBase" id="RU361177"/>
    </source>
</evidence>
<keyword evidence="4" id="KW-0521">NADP</keyword>
<evidence type="ECO:0000256" key="5">
    <source>
        <dbReference type="ARBA" id="ARBA00023002"/>
    </source>
</evidence>
<dbReference type="PROSITE" id="PS51257">
    <property type="entry name" value="PROKAR_LIPOPROTEIN"/>
    <property type="match status" value="1"/>
</dbReference>
<proteinExistence type="inferred from homology"/>
<dbReference type="EMBL" id="PKPP01001081">
    <property type="protein sequence ID" value="PWA85847.1"/>
    <property type="molecule type" value="Genomic_DNA"/>
</dbReference>
<dbReference type="InterPro" id="IPR020946">
    <property type="entry name" value="Flavin_mOase-like"/>
</dbReference>
<organism evidence="7 8">
    <name type="scientific">Artemisia annua</name>
    <name type="common">Sweet wormwood</name>
    <dbReference type="NCBI Taxonomy" id="35608"/>
    <lineage>
        <taxon>Eukaryota</taxon>
        <taxon>Viridiplantae</taxon>
        <taxon>Streptophyta</taxon>
        <taxon>Embryophyta</taxon>
        <taxon>Tracheophyta</taxon>
        <taxon>Spermatophyta</taxon>
        <taxon>Magnoliopsida</taxon>
        <taxon>eudicotyledons</taxon>
        <taxon>Gunneridae</taxon>
        <taxon>Pentapetalae</taxon>
        <taxon>asterids</taxon>
        <taxon>campanulids</taxon>
        <taxon>Asterales</taxon>
        <taxon>Asteraceae</taxon>
        <taxon>Asteroideae</taxon>
        <taxon>Anthemideae</taxon>
        <taxon>Artemisiinae</taxon>
        <taxon>Artemisia</taxon>
    </lineage>
</organism>
<dbReference type="GO" id="GO:0050660">
    <property type="term" value="F:flavin adenine dinucleotide binding"/>
    <property type="evidence" value="ECO:0007669"/>
    <property type="project" value="InterPro"/>
</dbReference>
<dbReference type="Proteomes" id="UP000245207">
    <property type="component" value="Unassembled WGS sequence"/>
</dbReference>
<comment type="caution">
    <text evidence="7">The sequence shown here is derived from an EMBL/GenBank/DDBJ whole genome shotgun (WGS) entry which is preliminary data.</text>
</comment>
<dbReference type="InterPro" id="IPR050346">
    <property type="entry name" value="FMO-like"/>
</dbReference>
<dbReference type="STRING" id="35608.A0A2U1PJI6"/>
<gene>
    <name evidence="7" type="ORF">CTI12_AA142510</name>
</gene>
<dbReference type="EC" id="1.-.-.-" evidence="6"/>
<protein>
    <recommendedName>
        <fullName evidence="6">Flavin-containing monooxygenase</fullName>
        <ecNumber evidence="6">1.-.-.-</ecNumber>
    </recommendedName>
</protein>
<dbReference type="Pfam" id="PF00743">
    <property type="entry name" value="FMO-like"/>
    <property type="match status" value="2"/>
</dbReference>